<feature type="non-terminal residue" evidence="2">
    <location>
        <position position="1"/>
    </location>
</feature>
<protein>
    <submittedName>
        <fullName evidence="2">Uncharacterized protein</fullName>
    </submittedName>
</protein>
<evidence type="ECO:0000313" key="3">
    <source>
        <dbReference type="Proteomes" id="UP000528945"/>
    </source>
</evidence>
<accession>A0AAW3TX74</accession>
<evidence type="ECO:0000256" key="1">
    <source>
        <dbReference type="SAM" id="MobiDB-lite"/>
    </source>
</evidence>
<proteinExistence type="predicted"/>
<reference evidence="2 3" key="1">
    <citation type="submission" date="2020-08" db="EMBL/GenBank/DDBJ databases">
        <title>Genomic Encyclopedia of Type Strains, Phase IV (KMG-IV): sequencing the most valuable type-strain genomes for metagenomic binning, comparative biology and taxonomic classification.</title>
        <authorList>
            <person name="Goeker M."/>
        </authorList>
    </citation>
    <scope>NUCLEOTIDE SEQUENCE [LARGE SCALE GENOMIC DNA]</scope>
    <source>
        <strain evidence="2 3">DSM 15581</strain>
    </source>
</reference>
<sequence>SIGVQKGPPIGVQKGPRLSSGVTGMAGVPFALVAA</sequence>
<name>A0AAW3TX74_9SPHN</name>
<dbReference type="EMBL" id="JACIDB010000036">
    <property type="protein sequence ID" value="MBB3877597.1"/>
    <property type="molecule type" value="Genomic_DNA"/>
</dbReference>
<keyword evidence="3" id="KW-1185">Reference proteome</keyword>
<gene>
    <name evidence="2" type="ORF">GGR47_003871</name>
</gene>
<dbReference type="Proteomes" id="UP000528945">
    <property type="component" value="Unassembled WGS sequence"/>
</dbReference>
<dbReference type="AlphaFoldDB" id="A0AAW3TX74"/>
<comment type="caution">
    <text evidence="2">The sequence shown here is derived from an EMBL/GenBank/DDBJ whole genome shotgun (WGS) entry which is preliminary data.</text>
</comment>
<feature type="region of interest" description="Disordered" evidence="1">
    <location>
        <begin position="1"/>
        <end position="24"/>
    </location>
</feature>
<organism evidence="2 3">
    <name type="scientific">Sphingomonas aquatilis</name>
    <dbReference type="NCBI Taxonomy" id="93063"/>
    <lineage>
        <taxon>Bacteria</taxon>
        <taxon>Pseudomonadati</taxon>
        <taxon>Pseudomonadota</taxon>
        <taxon>Alphaproteobacteria</taxon>
        <taxon>Sphingomonadales</taxon>
        <taxon>Sphingomonadaceae</taxon>
        <taxon>Sphingomonas</taxon>
    </lineage>
</organism>
<evidence type="ECO:0000313" key="2">
    <source>
        <dbReference type="EMBL" id="MBB3877597.1"/>
    </source>
</evidence>